<protein>
    <submittedName>
        <fullName evidence="1">Uncharacterized protein</fullName>
    </submittedName>
</protein>
<name>A0A225VGW3_9STRA</name>
<dbReference type="OrthoDB" id="89421at2759"/>
<keyword evidence="2" id="KW-1185">Reference proteome</keyword>
<dbReference type="EMBL" id="NBNE01005147">
    <property type="protein sequence ID" value="OWZ04108.1"/>
    <property type="molecule type" value="Genomic_DNA"/>
</dbReference>
<gene>
    <name evidence="1" type="ORF">PHMEG_00024052</name>
</gene>
<organism evidence="1 2">
    <name type="scientific">Phytophthora megakarya</name>
    <dbReference type="NCBI Taxonomy" id="4795"/>
    <lineage>
        <taxon>Eukaryota</taxon>
        <taxon>Sar</taxon>
        <taxon>Stramenopiles</taxon>
        <taxon>Oomycota</taxon>
        <taxon>Peronosporomycetes</taxon>
        <taxon>Peronosporales</taxon>
        <taxon>Peronosporaceae</taxon>
        <taxon>Phytophthora</taxon>
    </lineage>
</organism>
<sequence>MANKTKQVAFENRDLLRKTMGVIIDQLIDTSKTDMGKDIAEKENMLEVTNFGLSVLGGLDPTGIAWMVSQFVQPICGPTSYIGEIDDGNLYDALGMWSVDE</sequence>
<dbReference type="Proteomes" id="UP000198211">
    <property type="component" value="Unassembled WGS sequence"/>
</dbReference>
<comment type="caution">
    <text evidence="1">The sequence shown here is derived from an EMBL/GenBank/DDBJ whole genome shotgun (WGS) entry which is preliminary data.</text>
</comment>
<reference evidence="2" key="1">
    <citation type="submission" date="2017-03" db="EMBL/GenBank/DDBJ databases">
        <title>Phytopthora megakarya and P. palmivora, two closely related causual agents of cacao black pod achieved similar genome size and gene model numbers by different mechanisms.</title>
        <authorList>
            <person name="Ali S."/>
            <person name="Shao J."/>
            <person name="Larry D.J."/>
            <person name="Kronmiller B."/>
            <person name="Shen D."/>
            <person name="Strem M.D."/>
            <person name="Melnick R.L."/>
            <person name="Guiltinan M.J."/>
            <person name="Tyler B.M."/>
            <person name="Meinhardt L.W."/>
            <person name="Bailey B.A."/>
        </authorList>
    </citation>
    <scope>NUCLEOTIDE SEQUENCE [LARGE SCALE GENOMIC DNA]</scope>
    <source>
        <strain evidence="2">zdho120</strain>
    </source>
</reference>
<evidence type="ECO:0000313" key="1">
    <source>
        <dbReference type="EMBL" id="OWZ04108.1"/>
    </source>
</evidence>
<evidence type="ECO:0000313" key="2">
    <source>
        <dbReference type="Proteomes" id="UP000198211"/>
    </source>
</evidence>
<dbReference type="AlphaFoldDB" id="A0A225VGW3"/>
<feature type="non-terminal residue" evidence="1">
    <location>
        <position position="101"/>
    </location>
</feature>
<accession>A0A225VGW3</accession>
<proteinExistence type="predicted"/>